<dbReference type="Proteomes" id="UP000093695">
    <property type="component" value="Chromosome"/>
</dbReference>
<gene>
    <name evidence="3" type="ORF">SD37_21855</name>
</gene>
<sequence length="337" mass="34784">MPRSPRTIRSAATAALSVALLALPVTTATAAEAANSPWPGSSAVTNADGSNVLGGNLSGLSFESPSVLWAVKNGPGTLYRLVRNGTKWQPDTANGWSSGKSLRYRDGKGDPDAEAVVATPDGVVVATERDGDNDKTSALKVLRYDVSGTAKSLTAKAEWNLTADLPKVSANDGLEAVSWVPDSVLTAKGFVDGRTKAPYNPAGYPGHGSGLYFVGLESNGMIYAYALDQAGGKYTRVANFASGLDSIMELEFEASTGRLWAVCDDNCGGDSTTLAVSATGKFAVTGTYDRPGGMPDYNNEGFAIAPASTCSAGSKQVIWADDGNEGGHALRAGTLPC</sequence>
<dbReference type="EMBL" id="CP016174">
    <property type="protein sequence ID" value="ANN18032.1"/>
    <property type="molecule type" value="Genomic_DNA"/>
</dbReference>
<evidence type="ECO:0000256" key="1">
    <source>
        <dbReference type="SAM" id="MobiDB-lite"/>
    </source>
</evidence>
<dbReference type="RefSeq" id="WP_044856472.1">
    <property type="nucleotide sequence ID" value="NZ_CP016174.1"/>
</dbReference>
<accession>A0A193C0N5</accession>
<feature type="signal peptide" evidence="2">
    <location>
        <begin position="1"/>
        <end position="30"/>
    </location>
</feature>
<keyword evidence="4" id="KW-1185">Reference proteome</keyword>
<reference evidence="3 4" key="1">
    <citation type="journal article" date="2015" name="Genome Announc.">
        <title>Draft Genome Sequence of Norvancomycin-Producing Strain Amycolatopsis orientalis CPCC200066.</title>
        <authorList>
            <person name="Lei X."/>
            <person name="Yuan F."/>
            <person name="Shi Y."/>
            <person name="Li X."/>
            <person name="Wang L."/>
            <person name="Hong B."/>
        </authorList>
    </citation>
    <scope>NUCLEOTIDE SEQUENCE [LARGE SCALE GENOMIC DNA]</scope>
    <source>
        <strain evidence="3 4">B-37</strain>
    </source>
</reference>
<protein>
    <recommendedName>
        <fullName evidence="5">Phytase-like domain-containing protein</fullName>
    </recommendedName>
</protein>
<keyword evidence="2" id="KW-0732">Signal</keyword>
<feature type="chain" id="PRO_5008256232" description="Phytase-like domain-containing protein" evidence="2">
    <location>
        <begin position="31"/>
        <end position="337"/>
    </location>
</feature>
<name>A0A193C0N5_AMYOR</name>
<proteinExistence type="predicted"/>
<dbReference type="SUPFAM" id="SSF101898">
    <property type="entry name" value="NHL repeat"/>
    <property type="match status" value="1"/>
</dbReference>
<dbReference type="KEGG" id="aori:SD37_21855"/>
<evidence type="ECO:0000313" key="4">
    <source>
        <dbReference type="Proteomes" id="UP000093695"/>
    </source>
</evidence>
<organism evidence="3 4">
    <name type="scientific">Amycolatopsis orientalis</name>
    <name type="common">Nocardia orientalis</name>
    <dbReference type="NCBI Taxonomy" id="31958"/>
    <lineage>
        <taxon>Bacteria</taxon>
        <taxon>Bacillati</taxon>
        <taxon>Actinomycetota</taxon>
        <taxon>Actinomycetes</taxon>
        <taxon>Pseudonocardiales</taxon>
        <taxon>Pseudonocardiaceae</taxon>
        <taxon>Amycolatopsis</taxon>
    </lineage>
</organism>
<feature type="region of interest" description="Disordered" evidence="1">
    <location>
        <begin position="92"/>
        <end position="113"/>
    </location>
</feature>
<dbReference type="eggNOG" id="COG3204">
    <property type="taxonomic scope" value="Bacteria"/>
</dbReference>
<evidence type="ECO:0008006" key="5">
    <source>
        <dbReference type="Google" id="ProtNLM"/>
    </source>
</evidence>
<evidence type="ECO:0000313" key="3">
    <source>
        <dbReference type="EMBL" id="ANN18032.1"/>
    </source>
</evidence>
<dbReference type="AlphaFoldDB" id="A0A193C0N5"/>
<dbReference type="STRING" id="31958.SD37_21855"/>
<evidence type="ECO:0000256" key="2">
    <source>
        <dbReference type="SAM" id="SignalP"/>
    </source>
</evidence>